<accession>A0A8B9SFX2</accession>
<dbReference type="GO" id="GO:0034663">
    <property type="term" value="C:endoplasmic reticulum chaperone complex"/>
    <property type="evidence" value="ECO:0007669"/>
    <property type="project" value="TreeGrafter"/>
</dbReference>
<dbReference type="AlphaFoldDB" id="A0A8B9SFX2"/>
<dbReference type="GO" id="GO:0005576">
    <property type="term" value="C:extracellular region"/>
    <property type="evidence" value="ECO:0007669"/>
    <property type="project" value="TreeGrafter"/>
</dbReference>
<keyword evidence="2" id="KW-0732">Signal</keyword>
<evidence type="ECO:0000256" key="1">
    <source>
        <dbReference type="SAM" id="MobiDB-lite"/>
    </source>
</evidence>
<feature type="compositionally biased region" description="Low complexity" evidence="1">
    <location>
        <begin position="30"/>
        <end position="41"/>
    </location>
</feature>
<dbReference type="Ensembl" id="ENSAOWT00000032206.1">
    <property type="protein sequence ID" value="ENSAOWP00000028423.1"/>
    <property type="gene ID" value="ENSAOWG00000019144.1"/>
</dbReference>
<dbReference type="PANTHER" id="PTHR15881">
    <property type="entry name" value="MARGINAL ZONE B- AND B1-CELL-SPECIFIC PROTEIN"/>
    <property type="match status" value="1"/>
</dbReference>
<feature type="region of interest" description="Disordered" evidence="1">
    <location>
        <begin position="21"/>
        <end position="49"/>
    </location>
</feature>
<dbReference type="GO" id="GO:0030888">
    <property type="term" value="P:regulation of B cell proliferation"/>
    <property type="evidence" value="ECO:0007669"/>
    <property type="project" value="TreeGrafter"/>
</dbReference>
<organism evidence="3 4">
    <name type="scientific">Apteryx owenii</name>
    <name type="common">Little spotted kiwi</name>
    <dbReference type="NCBI Taxonomy" id="8824"/>
    <lineage>
        <taxon>Eukaryota</taxon>
        <taxon>Metazoa</taxon>
        <taxon>Chordata</taxon>
        <taxon>Craniata</taxon>
        <taxon>Vertebrata</taxon>
        <taxon>Euteleostomi</taxon>
        <taxon>Archelosauria</taxon>
        <taxon>Archosauria</taxon>
        <taxon>Dinosauria</taxon>
        <taxon>Saurischia</taxon>
        <taxon>Theropoda</taxon>
        <taxon>Coelurosauria</taxon>
        <taxon>Aves</taxon>
        <taxon>Palaeognathae</taxon>
        <taxon>Apterygiformes</taxon>
        <taxon>Apterygidae</taxon>
        <taxon>Apteryx</taxon>
    </lineage>
</organism>
<dbReference type="Proteomes" id="UP000694424">
    <property type="component" value="Unplaced"/>
</dbReference>
<evidence type="ECO:0000256" key="2">
    <source>
        <dbReference type="SAM" id="SignalP"/>
    </source>
</evidence>
<keyword evidence="4" id="KW-1185">Reference proteome</keyword>
<evidence type="ECO:0000313" key="4">
    <source>
        <dbReference type="Proteomes" id="UP000694424"/>
    </source>
</evidence>
<sequence>MRPLLAACVALSLLAGRKAEDMCGGPPAPAESARSASSPRLSAEETHSAHMPEHLRCDACRAIAFQIREHLSKAESKRSPSKKASVELRESEYMEALEKSCSQSWDGYGVLEVNGVKRLAGPGLPSQEPMSVMMMGGPWPGRLHKMCHSYVGELGEEQLYWAHRSGPAMLEELLCHGAKGACAGLRGAKGREPAPAKALQNEL</sequence>
<dbReference type="InterPro" id="IPR052682">
    <property type="entry name" value="MZB1"/>
</dbReference>
<feature type="chain" id="PRO_5034796997" evidence="2">
    <location>
        <begin position="20"/>
        <end position="203"/>
    </location>
</feature>
<dbReference type="PANTHER" id="PTHR15881:SF2">
    <property type="entry name" value="MARGINAL ZONE B- AND B1-CELL-SPECIFIC PROTEIN"/>
    <property type="match status" value="1"/>
</dbReference>
<feature type="signal peptide" evidence="2">
    <location>
        <begin position="1"/>
        <end position="19"/>
    </location>
</feature>
<name>A0A8B9SFX2_APTOW</name>
<reference evidence="3" key="1">
    <citation type="submission" date="2025-08" db="UniProtKB">
        <authorList>
            <consortium name="Ensembl"/>
        </authorList>
    </citation>
    <scope>IDENTIFICATION</scope>
</reference>
<proteinExistence type="predicted"/>
<protein>
    <submittedName>
        <fullName evidence="3">Marginal zone B and B1 cell specific protein</fullName>
    </submittedName>
</protein>
<reference evidence="3" key="2">
    <citation type="submission" date="2025-09" db="UniProtKB">
        <authorList>
            <consortium name="Ensembl"/>
        </authorList>
    </citation>
    <scope>IDENTIFICATION</scope>
</reference>
<evidence type="ECO:0000313" key="3">
    <source>
        <dbReference type="Ensembl" id="ENSAOWP00000028423.1"/>
    </source>
</evidence>